<evidence type="ECO:0000313" key="1">
    <source>
        <dbReference type="EMBL" id="EQB05488.1"/>
    </source>
</evidence>
<dbReference type="AlphaFoldDB" id="T0H036"/>
<gene>
    <name evidence="1" type="ORF">L288_12650</name>
</gene>
<comment type="caution">
    <text evidence="1">The sequence shown here is derived from an EMBL/GenBank/DDBJ whole genome shotgun (WGS) entry which is preliminary data.</text>
</comment>
<reference evidence="1 2" key="1">
    <citation type="journal article" date="2013" name="Genome Announc.">
        <title>Draft Genome Sequence of Sphingobium quisquiliarum Strain P25T, a Novel Hexachlorocyclohexane (HCH)-Degrading Bacterium Isolated from an HCH Dumpsite.</title>
        <authorList>
            <person name="Kumar Singh A."/>
            <person name="Sangwan N."/>
            <person name="Sharma A."/>
            <person name="Gupta V."/>
            <person name="Khurana J.P."/>
            <person name="Lal R."/>
        </authorList>
    </citation>
    <scope>NUCLEOTIDE SEQUENCE [LARGE SCALE GENOMIC DNA]</scope>
    <source>
        <strain evidence="1 2">P25</strain>
    </source>
</reference>
<dbReference type="EMBL" id="ATHO01000109">
    <property type="protein sequence ID" value="EQB05488.1"/>
    <property type="molecule type" value="Genomic_DNA"/>
</dbReference>
<sequence length="94" mass="10580">MAGIDPSSDLSSDAFRSWVLERANAPVRIRNENGKSETVTTFEARLLELASGNCQRRIWCMDFIRMVQLALEYERPFSVTAKRRASLALTGENG</sequence>
<dbReference type="Proteomes" id="UP000015525">
    <property type="component" value="Unassembled WGS sequence"/>
</dbReference>
<accession>T0H036</accession>
<evidence type="ECO:0000313" key="2">
    <source>
        <dbReference type="Proteomes" id="UP000015525"/>
    </source>
</evidence>
<protein>
    <submittedName>
        <fullName evidence="1">Uncharacterized protein</fullName>
    </submittedName>
</protein>
<keyword evidence="2" id="KW-1185">Reference proteome</keyword>
<proteinExistence type="predicted"/>
<name>T0H036_9SPHN</name>
<organism evidence="1 2">
    <name type="scientific">Sphingobium quisquiliarum P25</name>
    <dbReference type="NCBI Taxonomy" id="1329909"/>
    <lineage>
        <taxon>Bacteria</taxon>
        <taxon>Pseudomonadati</taxon>
        <taxon>Pseudomonadota</taxon>
        <taxon>Alphaproteobacteria</taxon>
        <taxon>Sphingomonadales</taxon>
        <taxon>Sphingomonadaceae</taxon>
        <taxon>Sphingobium</taxon>
    </lineage>
</organism>